<dbReference type="PANTHER" id="PTHR14155:SF627">
    <property type="entry name" value="OS06G0192800 PROTEIN"/>
    <property type="match status" value="1"/>
</dbReference>
<dbReference type="InterPro" id="IPR001841">
    <property type="entry name" value="Znf_RING"/>
</dbReference>
<dbReference type="Proteomes" id="UP000626109">
    <property type="component" value="Unassembled WGS sequence"/>
</dbReference>
<evidence type="ECO:0000313" key="8">
    <source>
        <dbReference type="Proteomes" id="UP000626109"/>
    </source>
</evidence>
<evidence type="ECO:0000313" key="7">
    <source>
        <dbReference type="EMBL" id="CAE8688302.1"/>
    </source>
</evidence>
<keyword evidence="1" id="KW-0479">Metal-binding</keyword>
<sequence length="271" mass="30300">MRTVHLCRLGEMLQRAIETGLRWLTTSGHSHWCFVSLVATICEASLASCHLANWNAHGMAATSYPEVFVALLFWCLIRFCLCALVCFTILPQSEDWRQHGIDFTWAVLLSTSTVSLSGVFVVMWQEISGADVISLLMLLSGLVELLLSFLAGSCFMYSKQQLEYRVPLPHVTEIKRTAAPKVMSAKYKTFSIRLSQKQGAGQHFTFNQDSCTICLETFAHGDVAALLCCSHVFHKSCIEIWLHSRRDRRLLVCPLRCLQNQVLGGLGGVVV</sequence>
<accession>A0A813K0P6</accession>
<dbReference type="InterPro" id="IPR053238">
    <property type="entry name" value="RING-H2_zinc_finger"/>
</dbReference>
<evidence type="ECO:0000256" key="3">
    <source>
        <dbReference type="ARBA" id="ARBA00022833"/>
    </source>
</evidence>
<keyword evidence="2 4" id="KW-0863">Zinc-finger</keyword>
<comment type="caution">
    <text evidence="7">The sequence shown here is derived from an EMBL/GenBank/DDBJ whole genome shotgun (WGS) entry which is preliminary data.</text>
</comment>
<dbReference type="PANTHER" id="PTHR14155">
    <property type="entry name" value="RING FINGER DOMAIN-CONTAINING"/>
    <property type="match status" value="1"/>
</dbReference>
<evidence type="ECO:0000256" key="4">
    <source>
        <dbReference type="PROSITE-ProRule" id="PRU00175"/>
    </source>
</evidence>
<proteinExistence type="predicted"/>
<feature type="domain" description="RING-type" evidence="6">
    <location>
        <begin position="211"/>
        <end position="255"/>
    </location>
</feature>
<feature type="transmembrane region" description="Helical" evidence="5">
    <location>
        <begin position="103"/>
        <end position="124"/>
    </location>
</feature>
<dbReference type="SUPFAM" id="SSF57850">
    <property type="entry name" value="RING/U-box"/>
    <property type="match status" value="1"/>
</dbReference>
<organism evidence="7 8">
    <name type="scientific">Polarella glacialis</name>
    <name type="common">Dinoflagellate</name>
    <dbReference type="NCBI Taxonomy" id="89957"/>
    <lineage>
        <taxon>Eukaryota</taxon>
        <taxon>Sar</taxon>
        <taxon>Alveolata</taxon>
        <taxon>Dinophyceae</taxon>
        <taxon>Suessiales</taxon>
        <taxon>Suessiaceae</taxon>
        <taxon>Polarella</taxon>
    </lineage>
</organism>
<keyword evidence="5" id="KW-1133">Transmembrane helix</keyword>
<feature type="transmembrane region" description="Helical" evidence="5">
    <location>
        <begin position="67"/>
        <end position="91"/>
    </location>
</feature>
<dbReference type="InterPro" id="IPR013083">
    <property type="entry name" value="Znf_RING/FYVE/PHD"/>
</dbReference>
<keyword evidence="3" id="KW-0862">Zinc</keyword>
<evidence type="ECO:0000256" key="5">
    <source>
        <dbReference type="SAM" id="Phobius"/>
    </source>
</evidence>
<feature type="transmembrane region" description="Helical" evidence="5">
    <location>
        <begin position="136"/>
        <end position="157"/>
    </location>
</feature>
<reference evidence="7" key="1">
    <citation type="submission" date="2021-02" db="EMBL/GenBank/DDBJ databases">
        <authorList>
            <person name="Dougan E. K."/>
            <person name="Rhodes N."/>
            <person name="Thang M."/>
            <person name="Chan C."/>
        </authorList>
    </citation>
    <scope>NUCLEOTIDE SEQUENCE</scope>
</reference>
<dbReference type="EMBL" id="CAJNNW010026875">
    <property type="protein sequence ID" value="CAE8688302.1"/>
    <property type="molecule type" value="Genomic_DNA"/>
</dbReference>
<dbReference type="AlphaFoldDB" id="A0A813K0P6"/>
<evidence type="ECO:0000256" key="2">
    <source>
        <dbReference type="ARBA" id="ARBA00022771"/>
    </source>
</evidence>
<evidence type="ECO:0000256" key="1">
    <source>
        <dbReference type="ARBA" id="ARBA00022723"/>
    </source>
</evidence>
<protein>
    <recommendedName>
        <fullName evidence="6">RING-type domain-containing protein</fullName>
    </recommendedName>
</protein>
<dbReference type="SMART" id="SM00184">
    <property type="entry name" value="RING"/>
    <property type="match status" value="1"/>
</dbReference>
<dbReference type="Pfam" id="PF13639">
    <property type="entry name" value="zf-RING_2"/>
    <property type="match status" value="1"/>
</dbReference>
<keyword evidence="5" id="KW-0812">Transmembrane</keyword>
<dbReference type="PROSITE" id="PS50089">
    <property type="entry name" value="ZF_RING_2"/>
    <property type="match status" value="1"/>
</dbReference>
<evidence type="ECO:0000259" key="6">
    <source>
        <dbReference type="PROSITE" id="PS50089"/>
    </source>
</evidence>
<keyword evidence="5" id="KW-0472">Membrane</keyword>
<name>A0A813K0P6_POLGL</name>
<dbReference type="Gene3D" id="3.30.40.10">
    <property type="entry name" value="Zinc/RING finger domain, C3HC4 (zinc finger)"/>
    <property type="match status" value="1"/>
</dbReference>
<dbReference type="GO" id="GO:0008270">
    <property type="term" value="F:zinc ion binding"/>
    <property type="evidence" value="ECO:0007669"/>
    <property type="project" value="UniProtKB-KW"/>
</dbReference>
<gene>
    <name evidence="7" type="ORF">PGLA2088_LOCUS25845</name>
</gene>